<comment type="caution">
    <text evidence="1">The sequence shown here is derived from an EMBL/GenBank/DDBJ whole genome shotgun (WGS) entry which is preliminary data.</text>
</comment>
<organism evidence="1 2">
    <name type="scientific">Flavobacterium aquicola</name>
    <dbReference type="NCBI Taxonomy" id="1682742"/>
    <lineage>
        <taxon>Bacteria</taxon>
        <taxon>Pseudomonadati</taxon>
        <taxon>Bacteroidota</taxon>
        <taxon>Flavobacteriia</taxon>
        <taxon>Flavobacteriales</taxon>
        <taxon>Flavobacteriaceae</taxon>
        <taxon>Flavobacterium</taxon>
    </lineage>
</organism>
<dbReference type="EMBL" id="QUNI01000036">
    <property type="protein sequence ID" value="REG88540.1"/>
    <property type="molecule type" value="Genomic_DNA"/>
</dbReference>
<dbReference type="RefSeq" id="WP_147298286.1">
    <property type="nucleotide sequence ID" value="NZ_QUNI01000036.1"/>
</dbReference>
<evidence type="ECO:0000313" key="1">
    <source>
        <dbReference type="EMBL" id="REG88540.1"/>
    </source>
</evidence>
<evidence type="ECO:0000313" key="2">
    <source>
        <dbReference type="Proteomes" id="UP000257136"/>
    </source>
</evidence>
<sequence>MKYLLLLFSSIILFSGEHLKKKVIDRNARKKDTLIYSASGKILGSTYQADYRSNSILYVINSKKDTITKQEEIGIAPNSLKFEDFNKDGKLDIRYGYNSNYYYEMILLFDSNTKKFKKIENVDSPEYAYSKKIKNTDLYYSYSPNGCGKNNWISYLFSIKDYKIIPKGLIEYRQCINDKKGMYVFKIDIEKKILIDKVNLKESDKKSLETQWNLYRKKIASP</sequence>
<protein>
    <submittedName>
        <fullName evidence="1">Uncharacterized protein</fullName>
    </submittedName>
</protein>
<dbReference type="AlphaFoldDB" id="A0A3E0DXE1"/>
<accession>A0A3E0DXE1</accession>
<name>A0A3E0DXE1_9FLAO</name>
<dbReference type="OrthoDB" id="9181262at2"/>
<keyword evidence="2" id="KW-1185">Reference proteome</keyword>
<dbReference type="Proteomes" id="UP000257136">
    <property type="component" value="Unassembled WGS sequence"/>
</dbReference>
<gene>
    <name evidence="1" type="ORF">C8P67_1361</name>
</gene>
<proteinExistence type="predicted"/>
<reference evidence="1 2" key="1">
    <citation type="submission" date="2018-08" db="EMBL/GenBank/DDBJ databases">
        <title>Genomic Encyclopedia of Archaeal and Bacterial Type Strains, Phase II (KMG-II): from individual species to whole genera.</title>
        <authorList>
            <person name="Goeker M."/>
        </authorList>
    </citation>
    <scope>NUCLEOTIDE SEQUENCE [LARGE SCALE GENOMIC DNA]</scope>
    <source>
        <strain evidence="1 2">DSM 100880</strain>
    </source>
</reference>